<evidence type="ECO:0000313" key="2">
    <source>
        <dbReference type="Proteomes" id="UP000811619"/>
    </source>
</evidence>
<name>A0A8K0NK57_9HYPO</name>
<dbReference type="Proteomes" id="UP000811619">
    <property type="component" value="Unassembled WGS sequence"/>
</dbReference>
<dbReference type="EMBL" id="SRPY01000138">
    <property type="protein sequence ID" value="KAG5928067.1"/>
    <property type="molecule type" value="Genomic_DNA"/>
</dbReference>
<proteinExistence type="predicted"/>
<reference evidence="1" key="1">
    <citation type="journal article" date="2020" name="bioRxiv">
        <title>Whole genome comparisons of ergot fungi reveals the divergence and evolution of species within the genus Claviceps are the result of varying mechanisms driving genome evolution and host range expansion.</title>
        <authorList>
            <person name="Wyka S.A."/>
            <person name="Mondo S.J."/>
            <person name="Liu M."/>
            <person name="Dettman J."/>
            <person name="Nalam V."/>
            <person name="Broders K.D."/>
        </authorList>
    </citation>
    <scope>NUCLEOTIDE SEQUENCE</scope>
    <source>
        <strain evidence="1">CCC 489</strain>
    </source>
</reference>
<organism evidence="1 2">
    <name type="scientific">Claviceps africana</name>
    <dbReference type="NCBI Taxonomy" id="83212"/>
    <lineage>
        <taxon>Eukaryota</taxon>
        <taxon>Fungi</taxon>
        <taxon>Dikarya</taxon>
        <taxon>Ascomycota</taxon>
        <taxon>Pezizomycotina</taxon>
        <taxon>Sordariomycetes</taxon>
        <taxon>Hypocreomycetidae</taxon>
        <taxon>Hypocreales</taxon>
        <taxon>Clavicipitaceae</taxon>
        <taxon>Claviceps</taxon>
    </lineage>
</organism>
<comment type="caution">
    <text evidence="1">The sequence shown here is derived from an EMBL/GenBank/DDBJ whole genome shotgun (WGS) entry which is preliminary data.</text>
</comment>
<dbReference type="AlphaFoldDB" id="A0A8K0NK57"/>
<keyword evidence="2" id="KW-1185">Reference proteome</keyword>
<sequence length="554" mass="59930">MTSWDTFTAFNGKLTSSFLKPSLDAHGQPDYAATVSSFWQWIRDLRQAPGEHGIPPARVDDVERLLDGFFPPTPPDAPMYPTRISSDVGHSESPRVMKPIEVAFAPGKNPMLVTDAPNALGYIFSVQRAAASGDDVGAGFDEYMLPLTVCYAWALHLAFLVPSSAPTLTNVPAEANLVYVPSRVDDTSSSSAPVPVFCLGATWSGADPADAHGAARRSEDEAEMDRWRRNKMVDPVLAGHPHPAVPRSTFGPSVRRTAARRLNEYILGGRDNDDSATPFLRPLFSPSVLGIPGFPSPAGLSEYIQAMSILMTTEGVIFPPVDPENLISHTTLSPVLMDHLYTLVDTLHDPVEDPVSLVRNVQALVRFYLTPHVLDPVSLKDVPLGPKTKAVVENLATLAPPLLLAPMQQKLRSLRHHLENSYESSDAADHKIEARFHMDNNTSFTRSAELLPIFALGQQAKPTPAVQGVNIFSRPLGQAIWRGAFQDAFSAPLLDKATRQQVQGGEYRDPVLGPPGAEGGALVQLVRGDTEGGMGPYARDAKAACPETMALFAV</sequence>
<evidence type="ECO:0000313" key="1">
    <source>
        <dbReference type="EMBL" id="KAG5928067.1"/>
    </source>
</evidence>
<accession>A0A8K0NK57</accession>
<gene>
    <name evidence="1" type="ORF">E4U42_001305</name>
</gene>
<protein>
    <submittedName>
        <fullName evidence="1">Uncharacterized protein</fullName>
    </submittedName>
</protein>
<dbReference type="OrthoDB" id="4959430at2759"/>